<evidence type="ECO:0000256" key="4">
    <source>
        <dbReference type="ARBA" id="ARBA00023284"/>
    </source>
</evidence>
<dbReference type="RefSeq" id="WP_109262482.1">
    <property type="nucleotide sequence ID" value="NZ_QEWP01000001.1"/>
</dbReference>
<dbReference type="InterPro" id="IPR000866">
    <property type="entry name" value="AhpC/TSA"/>
</dbReference>
<dbReference type="InterPro" id="IPR013766">
    <property type="entry name" value="Thioredoxin_domain"/>
</dbReference>
<proteinExistence type="predicted"/>
<dbReference type="PROSITE" id="PS51352">
    <property type="entry name" value="THIOREDOXIN_2"/>
    <property type="match status" value="1"/>
</dbReference>
<protein>
    <submittedName>
        <fullName evidence="6">Alkyl hydroperoxide reductase</fullName>
    </submittedName>
</protein>
<sequence>MRQLNYIISILLFFVLLTGCHQNKYQIKGNIKNAEGKTLILEKMQLDRNLIIDSVKLNEAGSFAFRGERLSVPTFFKLKLSPKNFVTLLLDSTEHVSVTADGQNLEDTYRIEGSIESKKVQILNQRLKNLRESVDSLLALYESLPENGSTSQKTKIGQELSTELEEHKNFVGSFVMDNPRSFASYYALFQRLSDNTMVLNVMDKKEQVYFATIATSLNLLYPESPRVKQLYNYVLSAKAQERAQKITEKLQEEAEETIPEIKEKNVKGKEIALSSLEGKVVLLSFWASWNEASRRANDHLKKVYNQYNDQGFEVYQVSLDRSKVLWENAIIKDELPWINVSDLRYTDSYPARMYNIKQLPANYLISRDGEIIGKNLFGDMLEEKVKEAL</sequence>
<evidence type="ECO:0000256" key="2">
    <source>
        <dbReference type="ARBA" id="ARBA00022748"/>
    </source>
</evidence>
<dbReference type="PANTHER" id="PTHR42852">
    <property type="entry name" value="THIOL:DISULFIDE INTERCHANGE PROTEIN DSBE"/>
    <property type="match status" value="1"/>
</dbReference>
<dbReference type="InterPro" id="IPR036249">
    <property type="entry name" value="Thioredoxin-like_sf"/>
</dbReference>
<dbReference type="AlphaFoldDB" id="A0A2U2BDC2"/>
<keyword evidence="7" id="KW-1185">Reference proteome</keyword>
<evidence type="ECO:0000259" key="5">
    <source>
        <dbReference type="PROSITE" id="PS51352"/>
    </source>
</evidence>
<name>A0A2U2BDC2_9BACT</name>
<keyword evidence="4" id="KW-0676">Redox-active center</keyword>
<comment type="subcellular location">
    <subcellularLocation>
        <location evidence="1">Cell envelope</location>
    </subcellularLocation>
</comment>
<dbReference type="Pfam" id="PF14289">
    <property type="entry name" value="DUF4369"/>
    <property type="match status" value="1"/>
</dbReference>
<feature type="domain" description="Thioredoxin" evidence="5">
    <location>
        <begin position="252"/>
        <end position="389"/>
    </location>
</feature>
<dbReference type="Gene3D" id="3.40.30.10">
    <property type="entry name" value="Glutaredoxin"/>
    <property type="match status" value="1"/>
</dbReference>
<evidence type="ECO:0000313" key="6">
    <source>
        <dbReference type="EMBL" id="PWE01027.1"/>
    </source>
</evidence>
<gene>
    <name evidence="6" type="ORF">DDZ16_00635</name>
</gene>
<dbReference type="CDD" id="cd02966">
    <property type="entry name" value="TlpA_like_family"/>
    <property type="match status" value="1"/>
</dbReference>
<keyword evidence="3" id="KW-1015">Disulfide bond</keyword>
<dbReference type="GO" id="GO:0030313">
    <property type="term" value="C:cell envelope"/>
    <property type="evidence" value="ECO:0007669"/>
    <property type="project" value="UniProtKB-SubCell"/>
</dbReference>
<evidence type="ECO:0000256" key="3">
    <source>
        <dbReference type="ARBA" id="ARBA00023157"/>
    </source>
</evidence>
<dbReference type="EMBL" id="QEWP01000001">
    <property type="protein sequence ID" value="PWE01027.1"/>
    <property type="molecule type" value="Genomic_DNA"/>
</dbReference>
<accession>A0A2U2BDC2</accession>
<keyword evidence="2" id="KW-0201">Cytochrome c-type biogenesis</keyword>
<dbReference type="InterPro" id="IPR050553">
    <property type="entry name" value="Thioredoxin_ResA/DsbE_sf"/>
</dbReference>
<dbReference type="Pfam" id="PF00578">
    <property type="entry name" value="AhpC-TSA"/>
    <property type="match status" value="1"/>
</dbReference>
<dbReference type="OrthoDB" id="6399635at2"/>
<reference evidence="6 7" key="1">
    <citation type="submission" date="2018-05" db="EMBL/GenBank/DDBJ databases">
        <title>Marinilabilia rubrum sp. nov., isolated from saltern sediment.</title>
        <authorList>
            <person name="Zhang R."/>
        </authorList>
    </citation>
    <scope>NUCLEOTIDE SEQUENCE [LARGE SCALE GENOMIC DNA]</scope>
    <source>
        <strain evidence="6 7">WTE16</strain>
    </source>
</reference>
<dbReference type="Proteomes" id="UP000244956">
    <property type="component" value="Unassembled WGS sequence"/>
</dbReference>
<evidence type="ECO:0000313" key="7">
    <source>
        <dbReference type="Proteomes" id="UP000244956"/>
    </source>
</evidence>
<dbReference type="InterPro" id="IPR025380">
    <property type="entry name" value="DUF4369"/>
</dbReference>
<evidence type="ECO:0000256" key="1">
    <source>
        <dbReference type="ARBA" id="ARBA00004196"/>
    </source>
</evidence>
<dbReference type="PANTHER" id="PTHR42852:SF6">
    <property type="entry name" value="THIOL:DISULFIDE INTERCHANGE PROTEIN DSBE"/>
    <property type="match status" value="1"/>
</dbReference>
<organism evidence="6 7">
    <name type="scientific">Marinilabilia rubra</name>
    <dbReference type="NCBI Taxonomy" id="2162893"/>
    <lineage>
        <taxon>Bacteria</taxon>
        <taxon>Pseudomonadati</taxon>
        <taxon>Bacteroidota</taxon>
        <taxon>Bacteroidia</taxon>
        <taxon>Marinilabiliales</taxon>
        <taxon>Marinilabiliaceae</taxon>
        <taxon>Marinilabilia</taxon>
    </lineage>
</organism>
<dbReference type="PROSITE" id="PS51257">
    <property type="entry name" value="PROKAR_LIPOPROTEIN"/>
    <property type="match status" value="1"/>
</dbReference>
<dbReference type="SUPFAM" id="SSF52833">
    <property type="entry name" value="Thioredoxin-like"/>
    <property type="match status" value="1"/>
</dbReference>
<comment type="caution">
    <text evidence="6">The sequence shown here is derived from an EMBL/GenBank/DDBJ whole genome shotgun (WGS) entry which is preliminary data.</text>
</comment>
<dbReference type="GO" id="GO:0017004">
    <property type="term" value="P:cytochrome complex assembly"/>
    <property type="evidence" value="ECO:0007669"/>
    <property type="project" value="UniProtKB-KW"/>
</dbReference>